<protein>
    <submittedName>
        <fullName evidence="1">Uncharacterized protein</fullName>
    </submittedName>
</protein>
<dbReference type="Proteomes" id="UP000287651">
    <property type="component" value="Unassembled WGS sequence"/>
</dbReference>
<name>A0A427AUE9_ENSVE</name>
<sequence>MTGRRTTCFPAHTRRMIGRAVPRRRWGRTPDPLRNQSQGSLKRWCARCKRGRSYFVLRNVSIAELVRNILLETASAIPLTPPFALKSVLTVRWTSSSKKAGRARLRRCSPLAVTGRPSSGRDMGDVVGRTICHVGRIEWAPAKRCHLTFLVAVRFVWVRVVPVGRGTVDGS</sequence>
<evidence type="ECO:0000313" key="1">
    <source>
        <dbReference type="EMBL" id="RRT79747.1"/>
    </source>
</evidence>
<gene>
    <name evidence="1" type="ORF">B296_00018557</name>
</gene>
<evidence type="ECO:0000313" key="2">
    <source>
        <dbReference type="Proteomes" id="UP000287651"/>
    </source>
</evidence>
<proteinExistence type="predicted"/>
<accession>A0A427AUE9</accession>
<dbReference type="EMBL" id="AMZH03001322">
    <property type="protein sequence ID" value="RRT79747.1"/>
    <property type="molecule type" value="Genomic_DNA"/>
</dbReference>
<comment type="caution">
    <text evidence="1">The sequence shown here is derived from an EMBL/GenBank/DDBJ whole genome shotgun (WGS) entry which is preliminary data.</text>
</comment>
<organism evidence="1 2">
    <name type="scientific">Ensete ventricosum</name>
    <name type="common">Abyssinian banana</name>
    <name type="synonym">Musa ensete</name>
    <dbReference type="NCBI Taxonomy" id="4639"/>
    <lineage>
        <taxon>Eukaryota</taxon>
        <taxon>Viridiplantae</taxon>
        <taxon>Streptophyta</taxon>
        <taxon>Embryophyta</taxon>
        <taxon>Tracheophyta</taxon>
        <taxon>Spermatophyta</taxon>
        <taxon>Magnoliopsida</taxon>
        <taxon>Liliopsida</taxon>
        <taxon>Zingiberales</taxon>
        <taxon>Musaceae</taxon>
        <taxon>Ensete</taxon>
    </lineage>
</organism>
<reference evidence="1 2" key="1">
    <citation type="journal article" date="2014" name="Agronomy (Basel)">
        <title>A Draft Genome Sequence for Ensete ventricosum, the Drought-Tolerant Tree Against Hunger.</title>
        <authorList>
            <person name="Harrison J."/>
            <person name="Moore K.A."/>
            <person name="Paszkiewicz K."/>
            <person name="Jones T."/>
            <person name="Grant M."/>
            <person name="Ambacheew D."/>
            <person name="Muzemil S."/>
            <person name="Studholme D.J."/>
        </authorList>
    </citation>
    <scope>NUCLEOTIDE SEQUENCE [LARGE SCALE GENOMIC DNA]</scope>
</reference>
<dbReference type="AlphaFoldDB" id="A0A427AUE9"/>